<evidence type="ECO:0000256" key="5">
    <source>
        <dbReference type="ARBA" id="ARBA00023159"/>
    </source>
</evidence>
<reference evidence="11 12" key="1">
    <citation type="submission" date="2019-04" db="EMBL/GenBank/DDBJ databases">
        <title>Draft genome of the big-headed turtle Platysternon megacephalum.</title>
        <authorList>
            <person name="Gong S."/>
        </authorList>
    </citation>
    <scope>NUCLEOTIDE SEQUENCE [LARGE SCALE GENOMIC DNA]</scope>
    <source>
        <strain evidence="11">DO16091913</strain>
        <tissue evidence="11">Muscle</tissue>
    </source>
</reference>
<comment type="similarity">
    <text evidence="2 9">Belongs to the Mediator complex subunit 1 family.</text>
</comment>
<sequence>MQRMQLLPSPKERSEQVSLCSWPQPGSCGSEAGSQDADPVKLISINVLMDKLHLKYAQKPWIETLKLVRLCMDKPPRGSISVTPHHPLLSCLEKIQRTLNAKSLSTVMNRLEFLSKQRGLKSHISPNGTACYLTSDMFYVEVQLEKDGKVIDVKLAHPGEAPVVCGDLVQLLRMKNYDAFGKILEGLLNLYQIPGNSDMKAKVYLALQSLEKDLYSMSLLYRTQDVNRVTEVLHGKAGHLVQRTGGTPMNIEYYLSPYQVLEEELNPGSQVCGTKVFVTVGSSNTTHKLPISPLIVDSQAGDGNPAFLPLTDELSMDLSACFFLMFHQPFPMSSSSIQEIQKFTGIPIDGLKLGSLHALIVQFTFNDEYKEDLATNNSCFFVSLPDCPKHSYFINKGTEKSSITGALVSKIPFTHPKCVPAIIEILRHQVAYNTLIGSCLSENTINEDCSELLYFEVSPQKGTSFSISFQHPMGENLACVVADVLSARQIRCSLHTNPQDVTLNCCNDFITRVMERCMSVPLVMRAIFKNAVTMKVDGEIQNMEVISEQNPEVTCKQTASNSTGANISGASMQNSCDGMEASSSTASIECAICDISV</sequence>
<dbReference type="GO" id="GO:0045944">
    <property type="term" value="P:positive regulation of transcription by RNA polymerase II"/>
    <property type="evidence" value="ECO:0007669"/>
    <property type="project" value="UniProtKB-ARBA"/>
</dbReference>
<evidence type="ECO:0000256" key="7">
    <source>
        <dbReference type="ARBA" id="ARBA00023242"/>
    </source>
</evidence>
<dbReference type="InterPro" id="IPR019680">
    <property type="entry name" value="Mediator_Med1"/>
</dbReference>
<dbReference type="PANTHER" id="PTHR12881:SF10">
    <property type="entry name" value="MEDIATOR OF RNA POLYMERASE II TRANSCRIPTION SUBUNIT 1"/>
    <property type="match status" value="1"/>
</dbReference>
<name>A0A4D9E8Y5_9SAUR</name>
<keyword evidence="6 9" id="KW-0804">Transcription</keyword>
<dbReference type="STRING" id="55544.A0A4D9E8Y5"/>
<comment type="subcellular location">
    <subcellularLocation>
        <location evidence="1 9">Nucleus</location>
    </subcellularLocation>
</comment>
<evidence type="ECO:0000256" key="3">
    <source>
        <dbReference type="ARBA" id="ARBA00020612"/>
    </source>
</evidence>
<reference evidence="11 12" key="2">
    <citation type="submission" date="2019-04" db="EMBL/GenBank/DDBJ databases">
        <title>The genome sequence of big-headed turtle.</title>
        <authorList>
            <person name="Gong S."/>
        </authorList>
    </citation>
    <scope>NUCLEOTIDE SEQUENCE [LARGE SCALE GENOMIC DNA]</scope>
    <source>
        <strain evidence="11">DO16091913</strain>
        <tissue evidence="11">Muscle</tissue>
    </source>
</reference>
<evidence type="ECO:0000313" key="12">
    <source>
        <dbReference type="Proteomes" id="UP000297703"/>
    </source>
</evidence>
<gene>
    <name evidence="11" type="ORF">DR999_PMT14354</name>
</gene>
<protein>
    <recommendedName>
        <fullName evidence="3 9">Mediator of RNA polymerase II transcription subunit 1</fullName>
    </recommendedName>
    <alternativeName>
        <fullName evidence="8 9">Mediator complex subunit 1</fullName>
    </alternativeName>
</protein>
<dbReference type="GO" id="GO:0003712">
    <property type="term" value="F:transcription coregulator activity"/>
    <property type="evidence" value="ECO:0007669"/>
    <property type="project" value="InterPro"/>
</dbReference>
<evidence type="ECO:0000256" key="8">
    <source>
        <dbReference type="ARBA" id="ARBA00031254"/>
    </source>
</evidence>
<keyword evidence="4 9" id="KW-0805">Transcription regulation</keyword>
<dbReference type="EMBL" id="QXTE01000163">
    <property type="protein sequence ID" value="TFK03254.1"/>
    <property type="molecule type" value="Genomic_DNA"/>
</dbReference>
<organism evidence="11 12">
    <name type="scientific">Platysternon megacephalum</name>
    <name type="common">big-headed turtle</name>
    <dbReference type="NCBI Taxonomy" id="55544"/>
    <lineage>
        <taxon>Eukaryota</taxon>
        <taxon>Metazoa</taxon>
        <taxon>Chordata</taxon>
        <taxon>Craniata</taxon>
        <taxon>Vertebrata</taxon>
        <taxon>Euteleostomi</taxon>
        <taxon>Archelosauria</taxon>
        <taxon>Testudinata</taxon>
        <taxon>Testudines</taxon>
        <taxon>Cryptodira</taxon>
        <taxon>Durocryptodira</taxon>
        <taxon>Testudinoidea</taxon>
        <taxon>Platysternidae</taxon>
        <taxon>Platysternon</taxon>
    </lineage>
</organism>
<comment type="function">
    <text evidence="9">Component of the Mediator complex, a coactivator involved in the regulated transcription of nearly all RNA polymerase II-dependent genes. Mediator functions as a bridge to convey information from gene-specific regulatory proteins to the basal RNA polymerase II transcription machinery. Mediator is recruited to promoters by direct interactions with regulatory proteins and serves as a scaffold for the assembly of a functional preinitiation complex with RNA polymerase II and the general transcription factors.</text>
</comment>
<dbReference type="GO" id="GO:0046966">
    <property type="term" value="F:nuclear thyroid hormone receptor binding"/>
    <property type="evidence" value="ECO:0007669"/>
    <property type="project" value="TreeGrafter"/>
</dbReference>
<dbReference type="GO" id="GO:0097067">
    <property type="term" value="P:cellular response to thyroid hormone stimulus"/>
    <property type="evidence" value="ECO:0007669"/>
    <property type="project" value="TreeGrafter"/>
</dbReference>
<evidence type="ECO:0000256" key="6">
    <source>
        <dbReference type="ARBA" id="ARBA00023163"/>
    </source>
</evidence>
<keyword evidence="7 9" id="KW-0539">Nucleus</keyword>
<dbReference type="Pfam" id="PF10744">
    <property type="entry name" value="Med1"/>
    <property type="match status" value="1"/>
</dbReference>
<dbReference type="GO" id="GO:0042809">
    <property type="term" value="F:nuclear vitamin D receptor binding"/>
    <property type="evidence" value="ECO:0007669"/>
    <property type="project" value="TreeGrafter"/>
</dbReference>
<keyword evidence="5 9" id="KW-0010">Activator</keyword>
<evidence type="ECO:0000256" key="2">
    <source>
        <dbReference type="ARBA" id="ARBA00006210"/>
    </source>
</evidence>
<evidence type="ECO:0000256" key="1">
    <source>
        <dbReference type="ARBA" id="ARBA00004123"/>
    </source>
</evidence>
<dbReference type="Proteomes" id="UP000297703">
    <property type="component" value="Unassembled WGS sequence"/>
</dbReference>
<dbReference type="AlphaFoldDB" id="A0A4D9E8Y5"/>
<evidence type="ECO:0000256" key="9">
    <source>
        <dbReference type="RuleBase" id="RU364059"/>
    </source>
</evidence>
<comment type="caution">
    <text evidence="11">The sequence shown here is derived from an EMBL/GenBank/DDBJ whole genome shotgun (WGS) entry which is preliminary data.</text>
</comment>
<feature type="domain" description="Mediator complex subunit Med1" evidence="10">
    <location>
        <begin position="91"/>
        <end position="440"/>
    </location>
</feature>
<evidence type="ECO:0000259" key="10">
    <source>
        <dbReference type="Pfam" id="PF10744"/>
    </source>
</evidence>
<accession>A0A4D9E8Y5</accession>
<evidence type="ECO:0000256" key="4">
    <source>
        <dbReference type="ARBA" id="ARBA00023015"/>
    </source>
</evidence>
<evidence type="ECO:0000313" key="11">
    <source>
        <dbReference type="EMBL" id="TFK03254.1"/>
    </source>
</evidence>
<dbReference type="PANTHER" id="PTHR12881">
    <property type="entry name" value="MEDIATOR OF RNA POLYMERASE II TRANSCRIPTION SUBUNIT 1"/>
    <property type="match status" value="1"/>
</dbReference>
<dbReference type="OrthoDB" id="2281547at2759"/>
<keyword evidence="12" id="KW-1185">Reference proteome</keyword>
<proteinExistence type="inferred from homology"/>
<dbReference type="GO" id="GO:0042974">
    <property type="term" value="F:nuclear retinoic acid receptor binding"/>
    <property type="evidence" value="ECO:0007669"/>
    <property type="project" value="TreeGrafter"/>
</dbReference>
<dbReference type="InterPro" id="IPR051999">
    <property type="entry name" value="Mediator_complex_subunit_1"/>
</dbReference>
<dbReference type="GO" id="GO:0016592">
    <property type="term" value="C:mediator complex"/>
    <property type="evidence" value="ECO:0007669"/>
    <property type="project" value="InterPro"/>
</dbReference>